<keyword evidence="7" id="KW-1185">Reference proteome</keyword>
<evidence type="ECO:0000256" key="1">
    <source>
        <dbReference type="ARBA" id="ARBA00004141"/>
    </source>
</evidence>
<proteinExistence type="predicted"/>
<dbReference type="Pfam" id="PF07690">
    <property type="entry name" value="MFS_1"/>
    <property type="match status" value="1"/>
</dbReference>
<feature type="transmembrane region" description="Helical" evidence="5">
    <location>
        <begin position="211"/>
        <end position="231"/>
    </location>
</feature>
<reference evidence="6 7" key="1">
    <citation type="submission" date="2015-12" db="EMBL/GenBank/DDBJ databases">
        <title>The genome of Folsomia candida.</title>
        <authorList>
            <person name="Faddeeva A."/>
            <person name="Derks M.F."/>
            <person name="Anvar Y."/>
            <person name="Smit S."/>
            <person name="Van Straalen N."/>
            <person name="Roelofs D."/>
        </authorList>
    </citation>
    <scope>NUCLEOTIDE SEQUENCE [LARGE SCALE GENOMIC DNA]</scope>
    <source>
        <strain evidence="6 7">VU population</strain>
        <tissue evidence="6">Whole body</tissue>
    </source>
</reference>
<feature type="transmembrane region" description="Helical" evidence="5">
    <location>
        <begin position="21"/>
        <end position="41"/>
    </location>
</feature>
<name>A0A226F489_FOLCA</name>
<feature type="transmembrane region" description="Helical" evidence="5">
    <location>
        <begin position="272"/>
        <end position="289"/>
    </location>
</feature>
<dbReference type="SUPFAM" id="SSF103473">
    <property type="entry name" value="MFS general substrate transporter"/>
    <property type="match status" value="1"/>
</dbReference>
<dbReference type="Gene3D" id="1.20.1250.20">
    <property type="entry name" value="MFS general substrate transporter like domains"/>
    <property type="match status" value="1"/>
</dbReference>
<organism evidence="6 7">
    <name type="scientific">Folsomia candida</name>
    <name type="common">Springtail</name>
    <dbReference type="NCBI Taxonomy" id="158441"/>
    <lineage>
        <taxon>Eukaryota</taxon>
        <taxon>Metazoa</taxon>
        <taxon>Ecdysozoa</taxon>
        <taxon>Arthropoda</taxon>
        <taxon>Hexapoda</taxon>
        <taxon>Collembola</taxon>
        <taxon>Entomobryomorpha</taxon>
        <taxon>Isotomoidea</taxon>
        <taxon>Isotomidae</taxon>
        <taxon>Proisotominae</taxon>
        <taxon>Folsomia</taxon>
    </lineage>
</organism>
<protein>
    <submittedName>
        <fullName evidence="6">Proton-coupled folate transporter</fullName>
    </submittedName>
</protein>
<evidence type="ECO:0000313" key="7">
    <source>
        <dbReference type="Proteomes" id="UP000198287"/>
    </source>
</evidence>
<feature type="transmembrane region" description="Helical" evidence="5">
    <location>
        <begin position="433"/>
        <end position="453"/>
    </location>
</feature>
<evidence type="ECO:0000256" key="3">
    <source>
        <dbReference type="ARBA" id="ARBA00022989"/>
    </source>
</evidence>
<dbReference type="EMBL" id="LNIX01000001">
    <property type="protein sequence ID" value="OXA64278.1"/>
    <property type="molecule type" value="Genomic_DNA"/>
</dbReference>
<dbReference type="GO" id="GO:0016020">
    <property type="term" value="C:membrane"/>
    <property type="evidence" value="ECO:0007669"/>
    <property type="project" value="UniProtKB-SubCell"/>
</dbReference>
<dbReference type="AlphaFoldDB" id="A0A226F489"/>
<keyword evidence="3 5" id="KW-1133">Transmembrane helix</keyword>
<feature type="transmembrane region" description="Helical" evidence="5">
    <location>
        <begin position="399"/>
        <end position="421"/>
    </location>
</feature>
<evidence type="ECO:0000256" key="2">
    <source>
        <dbReference type="ARBA" id="ARBA00022692"/>
    </source>
</evidence>
<dbReference type="OrthoDB" id="3026777at2759"/>
<dbReference type="InterPro" id="IPR011701">
    <property type="entry name" value="MFS"/>
</dbReference>
<gene>
    <name evidence="6" type="ORF">Fcan01_01636</name>
</gene>
<comment type="subcellular location">
    <subcellularLocation>
        <location evidence="1">Membrane</location>
        <topology evidence="1">Multi-pass membrane protein</topology>
    </subcellularLocation>
</comment>
<feature type="transmembrane region" description="Helical" evidence="5">
    <location>
        <begin position="179"/>
        <end position="205"/>
    </location>
</feature>
<evidence type="ECO:0000256" key="5">
    <source>
        <dbReference type="SAM" id="Phobius"/>
    </source>
</evidence>
<dbReference type="InterPro" id="IPR036259">
    <property type="entry name" value="MFS_trans_sf"/>
</dbReference>
<dbReference type="OMA" id="CIVKSAN"/>
<dbReference type="PANTHER" id="PTHR23507:SF1">
    <property type="entry name" value="FI18259P1-RELATED"/>
    <property type="match status" value="1"/>
</dbReference>
<dbReference type="PANTHER" id="PTHR23507">
    <property type="entry name" value="ZGC:174356"/>
    <property type="match status" value="1"/>
</dbReference>
<dbReference type="GO" id="GO:0022857">
    <property type="term" value="F:transmembrane transporter activity"/>
    <property type="evidence" value="ECO:0007669"/>
    <property type="project" value="InterPro"/>
</dbReference>
<sequence length="476" mass="53177">MYICIMSWIISTLKSTSVEPSAFLLLISVVMTGMLCFNLQIESTCMVYLNETEAVCKEVVNANSTFSSEEVEVQKVVADAQIYSYIVENILRLFYILVAGAYSERYGRKGVMTLSLFGACLRGFAMMIASRYYATLGPYWIGYIDASTGNIFGKETGFTMAAYSYICDMTEESTRTFRIAMLGASCHFGIALGYLIAGMVINAGLSSEMSFLISILISVMAWILLICCGNVNSRRQSREDFLNQKEHPGLVKSIISPIVYPFGKDLKHRRMYVFWIFITYVCTIAPFHGESSILYLFSRRLLGWDATQYGYFCIYGMALRVSGVLLSMVILSHVWKLRDPVIGFISCLSQISGHVMYMIATNAVTMFLAPAVGLMTETTHVISRSLLSKSVPKADVGKVIGLMSILDIIAPLVVIPIYNLIYKNTLTTFPGGAFLFSVGITLPAMAIFFFMLCKPSWWTKRGQPNMDIERIPILQE</sequence>
<evidence type="ECO:0000256" key="4">
    <source>
        <dbReference type="ARBA" id="ARBA00023136"/>
    </source>
</evidence>
<feature type="transmembrane region" description="Helical" evidence="5">
    <location>
        <begin position="309"/>
        <end position="329"/>
    </location>
</feature>
<evidence type="ECO:0000313" key="6">
    <source>
        <dbReference type="EMBL" id="OXA64278.1"/>
    </source>
</evidence>
<dbReference type="Proteomes" id="UP000198287">
    <property type="component" value="Unassembled WGS sequence"/>
</dbReference>
<keyword evidence="4 5" id="KW-0472">Membrane</keyword>
<keyword evidence="2 5" id="KW-0812">Transmembrane</keyword>
<comment type="caution">
    <text evidence="6">The sequence shown here is derived from an EMBL/GenBank/DDBJ whole genome shotgun (WGS) entry which is preliminary data.</text>
</comment>
<accession>A0A226F489</accession>